<accession>A0AAN8VWS8</accession>
<dbReference type="EMBL" id="JBAMMX010000008">
    <property type="protein sequence ID" value="KAK6935578.1"/>
    <property type="molecule type" value="Genomic_DNA"/>
</dbReference>
<dbReference type="Proteomes" id="UP001370490">
    <property type="component" value="Unassembled WGS sequence"/>
</dbReference>
<evidence type="ECO:0000313" key="3">
    <source>
        <dbReference type="EMBL" id="KAK6935578.1"/>
    </source>
</evidence>
<proteinExistence type="inferred from homology"/>
<organism evidence="3 4">
    <name type="scientific">Dillenia turbinata</name>
    <dbReference type="NCBI Taxonomy" id="194707"/>
    <lineage>
        <taxon>Eukaryota</taxon>
        <taxon>Viridiplantae</taxon>
        <taxon>Streptophyta</taxon>
        <taxon>Embryophyta</taxon>
        <taxon>Tracheophyta</taxon>
        <taxon>Spermatophyta</taxon>
        <taxon>Magnoliopsida</taxon>
        <taxon>eudicotyledons</taxon>
        <taxon>Gunneridae</taxon>
        <taxon>Pentapetalae</taxon>
        <taxon>Dilleniales</taxon>
        <taxon>Dilleniaceae</taxon>
        <taxon>Dillenia</taxon>
    </lineage>
</organism>
<keyword evidence="2 3" id="KW-0378">Hydrolase</keyword>
<evidence type="ECO:0000256" key="1">
    <source>
        <dbReference type="ARBA" id="ARBA00005615"/>
    </source>
</evidence>
<sequence>MTVTNTASIASVPIKSTIPSVNFLEKLQETAFQTYGSSNFDPKCYVDLSLKFDLKATEKAFDEIPRSQNGSILSKDFKTFVERYFYGAGEDLIFVEPVDFVVEPDGFLPKVNNQKVRNWALEVHSLWRNLSRRVSDGVKEHPELHTLLALPGTSVVPGVEDKESASKLLTNAEKQQFYHEVASNAESGWDFSTRWMRNASDLTTLDTTSILPVDLNAYILKVQPKIRENAKEHKFGTISQKSIHVLFWEVRKCRIKMELDIAYLAKVLGESSVARHFNEASQARKNAIQTIFWNEKMGQCLDYWLGTTGKDVHKWEARSQNQNIFASNFIPLWIELFNSDEYVVDKVVISLKKSGLLHAAAVASSLTNSTEQWSGKVRSESKEAKTSAKDIAVRWIKTNYATYMKTGKMHEKYDVQRCGEFGDGGEYVPQTGFGWTNVVVLALLEEFGWPEDQDIESLTCSEN</sequence>
<dbReference type="GO" id="GO:0005993">
    <property type="term" value="P:trehalose catabolic process"/>
    <property type="evidence" value="ECO:0007669"/>
    <property type="project" value="TreeGrafter"/>
</dbReference>
<comment type="catalytic activity">
    <reaction evidence="2">
        <text>alpha,alpha-trehalose + H2O = alpha-D-glucose + beta-D-glucose</text>
        <dbReference type="Rhea" id="RHEA:32675"/>
        <dbReference type="ChEBI" id="CHEBI:15377"/>
        <dbReference type="ChEBI" id="CHEBI:15903"/>
        <dbReference type="ChEBI" id="CHEBI:16551"/>
        <dbReference type="ChEBI" id="CHEBI:17925"/>
        <dbReference type="EC" id="3.2.1.28"/>
    </reaction>
</comment>
<name>A0AAN8VWS8_9MAGN</name>
<comment type="caution">
    <text evidence="3">The sequence shown here is derived from an EMBL/GenBank/DDBJ whole genome shotgun (WGS) entry which is preliminary data.</text>
</comment>
<dbReference type="SUPFAM" id="SSF48208">
    <property type="entry name" value="Six-hairpin glycosidases"/>
    <property type="match status" value="2"/>
</dbReference>
<dbReference type="Pfam" id="PF01204">
    <property type="entry name" value="Trehalase"/>
    <property type="match status" value="2"/>
</dbReference>
<dbReference type="EC" id="3.2.1.28" evidence="2"/>
<evidence type="ECO:0000256" key="2">
    <source>
        <dbReference type="RuleBase" id="RU361180"/>
    </source>
</evidence>
<dbReference type="AlphaFoldDB" id="A0AAN8VWS8"/>
<dbReference type="InterPro" id="IPR008928">
    <property type="entry name" value="6-hairpin_glycosidase_sf"/>
</dbReference>
<gene>
    <name evidence="3" type="ORF">RJ641_035733</name>
</gene>
<reference evidence="3 4" key="1">
    <citation type="submission" date="2023-12" db="EMBL/GenBank/DDBJ databases">
        <title>A high-quality genome assembly for Dillenia turbinata (Dilleniales).</title>
        <authorList>
            <person name="Chanderbali A."/>
        </authorList>
    </citation>
    <scope>NUCLEOTIDE SEQUENCE [LARGE SCALE GENOMIC DNA]</scope>
    <source>
        <strain evidence="3">LSX21</strain>
        <tissue evidence="3">Leaf</tissue>
    </source>
</reference>
<dbReference type="GO" id="GO:0004555">
    <property type="term" value="F:alpha,alpha-trehalase activity"/>
    <property type="evidence" value="ECO:0007669"/>
    <property type="project" value="UniProtKB-EC"/>
</dbReference>
<dbReference type="PRINTS" id="PR00744">
    <property type="entry name" value="GLHYDRLASE37"/>
</dbReference>
<dbReference type="PANTHER" id="PTHR23403">
    <property type="entry name" value="TREHALASE"/>
    <property type="match status" value="1"/>
</dbReference>
<evidence type="ECO:0000313" key="4">
    <source>
        <dbReference type="Proteomes" id="UP001370490"/>
    </source>
</evidence>
<dbReference type="Gene3D" id="1.50.10.10">
    <property type="match status" value="3"/>
</dbReference>
<keyword evidence="4" id="KW-1185">Reference proteome</keyword>
<protein>
    <recommendedName>
        <fullName evidence="2">Trehalase</fullName>
        <ecNumber evidence="2">3.2.1.28</ecNumber>
    </recommendedName>
    <alternativeName>
        <fullName evidence="2">Alpha-trehalose glucohydrolase</fullName>
    </alternativeName>
</protein>
<comment type="similarity">
    <text evidence="1 2">Belongs to the glycosyl hydrolase 37 family.</text>
</comment>
<keyword evidence="2" id="KW-0326">Glycosidase</keyword>
<dbReference type="PANTHER" id="PTHR23403:SF1">
    <property type="entry name" value="TREHALASE"/>
    <property type="match status" value="1"/>
</dbReference>
<dbReference type="InterPro" id="IPR001661">
    <property type="entry name" value="Glyco_hydro_37"/>
</dbReference>
<dbReference type="InterPro" id="IPR012341">
    <property type="entry name" value="6hp_glycosidase-like_sf"/>
</dbReference>